<name>A0A2S0UJB9_9RHOB</name>
<dbReference type="InterPro" id="IPR020904">
    <property type="entry name" value="Sc_DH/Rdtase_CS"/>
</dbReference>
<dbReference type="InterPro" id="IPR036291">
    <property type="entry name" value="NAD(P)-bd_dom_sf"/>
</dbReference>
<organism evidence="4 5">
    <name type="scientific">Paragemmobacter aquarius</name>
    <dbReference type="NCBI Taxonomy" id="2169400"/>
    <lineage>
        <taxon>Bacteria</taxon>
        <taxon>Pseudomonadati</taxon>
        <taxon>Pseudomonadota</taxon>
        <taxon>Alphaproteobacteria</taxon>
        <taxon>Rhodobacterales</taxon>
        <taxon>Paracoccaceae</taxon>
        <taxon>Paragemmobacter</taxon>
    </lineage>
</organism>
<dbReference type="SMART" id="SM00822">
    <property type="entry name" value="PKS_KR"/>
    <property type="match status" value="1"/>
</dbReference>
<evidence type="ECO:0000256" key="2">
    <source>
        <dbReference type="ARBA" id="ARBA00023002"/>
    </source>
</evidence>
<evidence type="ECO:0000259" key="3">
    <source>
        <dbReference type="SMART" id="SM00822"/>
    </source>
</evidence>
<keyword evidence="5" id="KW-1185">Reference proteome</keyword>
<proteinExistence type="inferred from homology"/>
<dbReference type="PRINTS" id="PR00081">
    <property type="entry name" value="GDHRDH"/>
</dbReference>
<keyword evidence="2" id="KW-0560">Oxidoreductase</keyword>
<dbReference type="InterPro" id="IPR002347">
    <property type="entry name" value="SDR_fam"/>
</dbReference>
<dbReference type="Gene3D" id="3.40.50.720">
    <property type="entry name" value="NAD(P)-binding Rossmann-like Domain"/>
    <property type="match status" value="1"/>
</dbReference>
<reference evidence="4 5" key="1">
    <citation type="submission" date="2018-04" db="EMBL/GenBank/DDBJ databases">
        <title>Genome sequencing of Gemmobacter.</title>
        <authorList>
            <person name="Yi H."/>
            <person name="Baek M.-G."/>
        </authorList>
    </citation>
    <scope>NUCLEOTIDE SEQUENCE [LARGE SCALE GENOMIC DNA]</scope>
    <source>
        <strain evidence="4 5">HYN0069</strain>
    </source>
</reference>
<evidence type="ECO:0000313" key="5">
    <source>
        <dbReference type="Proteomes" id="UP000244496"/>
    </source>
</evidence>
<dbReference type="PANTHER" id="PTHR42760:SF133">
    <property type="entry name" value="3-OXOACYL-[ACYL-CARRIER-PROTEIN] REDUCTASE"/>
    <property type="match status" value="1"/>
</dbReference>
<dbReference type="GO" id="GO:0016616">
    <property type="term" value="F:oxidoreductase activity, acting on the CH-OH group of donors, NAD or NADP as acceptor"/>
    <property type="evidence" value="ECO:0007669"/>
    <property type="project" value="TreeGrafter"/>
</dbReference>
<dbReference type="AlphaFoldDB" id="A0A2S0UJB9"/>
<dbReference type="GO" id="GO:0048038">
    <property type="term" value="F:quinone binding"/>
    <property type="evidence" value="ECO:0007669"/>
    <property type="project" value="TreeGrafter"/>
</dbReference>
<dbReference type="OrthoDB" id="9780084at2"/>
<dbReference type="RefSeq" id="WP_108434751.1">
    <property type="nucleotide sequence ID" value="NZ_CP028918.1"/>
</dbReference>
<dbReference type="FunFam" id="3.40.50.720:FF:000084">
    <property type="entry name" value="Short-chain dehydrogenase reductase"/>
    <property type="match status" value="1"/>
</dbReference>
<dbReference type="Pfam" id="PF13561">
    <property type="entry name" value="adh_short_C2"/>
    <property type="match status" value="1"/>
</dbReference>
<sequence length="261" mass="26625">MQRLAGQRLAGQRLAGKRALVTGGARGIGLAMARAFRAEGARVVVADRSVAGFAEAGVAAVAMDVSHQDGIDAGVAAALGILNGIDVLVNNAGVYDLAPIVDVTRESYDRLFAVNVAGTLFTMQAVARVMIAQGSGGRIINLASQAGRRGEPLGSVYCATKAAVISLTQSAGLNLIGHGITVNAIAPGVIESDMWDHVDALFAKAEGLEIGEKKRQVAAGVPFGRFGTGDEVAAMAVFLASDAAAYVVGQTYGVDGGNWMA</sequence>
<dbReference type="PROSITE" id="PS00061">
    <property type="entry name" value="ADH_SHORT"/>
    <property type="match status" value="1"/>
</dbReference>
<accession>A0A2S0UJB9</accession>
<evidence type="ECO:0000313" key="4">
    <source>
        <dbReference type="EMBL" id="AWB47927.1"/>
    </source>
</evidence>
<dbReference type="PANTHER" id="PTHR42760">
    <property type="entry name" value="SHORT-CHAIN DEHYDROGENASES/REDUCTASES FAMILY MEMBER"/>
    <property type="match status" value="1"/>
</dbReference>
<protein>
    <submittedName>
        <fullName evidence="4">L-iditol 2-dehydrogenase</fullName>
    </submittedName>
</protein>
<dbReference type="NCBIfam" id="NF005472">
    <property type="entry name" value="PRK07067.1"/>
    <property type="match status" value="1"/>
</dbReference>
<dbReference type="GO" id="GO:0006633">
    <property type="term" value="P:fatty acid biosynthetic process"/>
    <property type="evidence" value="ECO:0007669"/>
    <property type="project" value="TreeGrafter"/>
</dbReference>
<dbReference type="KEGG" id="geh:HYN69_04825"/>
<dbReference type="SUPFAM" id="SSF51735">
    <property type="entry name" value="NAD(P)-binding Rossmann-fold domains"/>
    <property type="match status" value="1"/>
</dbReference>
<dbReference type="InterPro" id="IPR057326">
    <property type="entry name" value="KR_dom"/>
</dbReference>
<dbReference type="EMBL" id="CP028918">
    <property type="protein sequence ID" value="AWB47927.1"/>
    <property type="molecule type" value="Genomic_DNA"/>
</dbReference>
<gene>
    <name evidence="4" type="ORF">HYN69_04825</name>
</gene>
<dbReference type="PRINTS" id="PR00080">
    <property type="entry name" value="SDRFAMILY"/>
</dbReference>
<dbReference type="Proteomes" id="UP000244496">
    <property type="component" value="Chromosome"/>
</dbReference>
<comment type="similarity">
    <text evidence="1">Belongs to the short-chain dehydrogenases/reductases (SDR) family.</text>
</comment>
<evidence type="ECO:0000256" key="1">
    <source>
        <dbReference type="ARBA" id="ARBA00006484"/>
    </source>
</evidence>
<feature type="domain" description="Ketoreductase" evidence="3">
    <location>
        <begin position="17"/>
        <end position="198"/>
    </location>
</feature>